<evidence type="ECO:0000313" key="2">
    <source>
        <dbReference type="EMBL" id="CAG6613640.1"/>
    </source>
</evidence>
<dbReference type="EMBL" id="HBUF01028131">
    <property type="protein sequence ID" value="CAG6613640.1"/>
    <property type="molecule type" value="Transcribed_RNA"/>
</dbReference>
<accession>A0A8D8LN67</accession>
<keyword evidence="1" id="KW-0812">Transmembrane</keyword>
<name>A0A8D8LN67_9HEMI</name>
<feature type="transmembrane region" description="Helical" evidence="1">
    <location>
        <begin position="134"/>
        <end position="155"/>
    </location>
</feature>
<dbReference type="EMBL" id="HBUF01348800">
    <property type="protein sequence ID" value="CAG6711967.1"/>
    <property type="molecule type" value="Transcribed_RNA"/>
</dbReference>
<reference evidence="2" key="1">
    <citation type="submission" date="2021-05" db="EMBL/GenBank/DDBJ databases">
        <authorList>
            <person name="Alioto T."/>
            <person name="Alioto T."/>
            <person name="Gomez Garrido J."/>
        </authorList>
    </citation>
    <scope>NUCLEOTIDE SEQUENCE</scope>
</reference>
<protein>
    <submittedName>
        <fullName evidence="2">Uncharacterized protein</fullName>
    </submittedName>
</protein>
<feature type="transmembrane region" description="Helical" evidence="1">
    <location>
        <begin position="58"/>
        <end position="85"/>
    </location>
</feature>
<dbReference type="AlphaFoldDB" id="A0A8D8LN67"/>
<organism evidence="2">
    <name type="scientific">Cacopsylla melanoneura</name>
    <dbReference type="NCBI Taxonomy" id="428564"/>
    <lineage>
        <taxon>Eukaryota</taxon>
        <taxon>Metazoa</taxon>
        <taxon>Ecdysozoa</taxon>
        <taxon>Arthropoda</taxon>
        <taxon>Hexapoda</taxon>
        <taxon>Insecta</taxon>
        <taxon>Pterygota</taxon>
        <taxon>Neoptera</taxon>
        <taxon>Paraneoptera</taxon>
        <taxon>Hemiptera</taxon>
        <taxon>Sternorrhyncha</taxon>
        <taxon>Psylloidea</taxon>
        <taxon>Psyllidae</taxon>
        <taxon>Psyllinae</taxon>
        <taxon>Cacopsylla</taxon>
    </lineage>
</organism>
<feature type="transmembrane region" description="Helical" evidence="1">
    <location>
        <begin position="162"/>
        <end position="184"/>
    </location>
</feature>
<sequence length="263" mass="27056">MKIYKDEDGEGVGVYFLVEPPLRRSLEGREGVTAEVIFASTALPAFLVFALLSEAEEGVVAGLAGGGVSTFCFLAAAVIGLSPAFRLFVSLLDDPEEDALLGDGVGGFSFSTFSTSFFSFSAGCFFFAGVATGVFPLAGVFFAAGVLSAAFFLAATMSGVDATFFAGVAAVLAGVLATFFAGGFTEKSDPEDEGSSKSYEMFAPARFGRRTGLLLPDVDGTGESLILLDVGVLAGVLTGAEGFLAGGLFLLFFGVCLDLDLRS</sequence>
<proteinExistence type="predicted"/>
<dbReference type="EMBL" id="HBUF01531923">
    <property type="protein sequence ID" value="CAG6752070.1"/>
    <property type="molecule type" value="Transcribed_RNA"/>
</dbReference>
<evidence type="ECO:0000256" key="1">
    <source>
        <dbReference type="SAM" id="Phobius"/>
    </source>
</evidence>
<keyword evidence="1" id="KW-1133">Transmembrane helix</keyword>
<keyword evidence="1" id="KW-0472">Membrane</keyword>
<feature type="transmembrane region" description="Helical" evidence="1">
    <location>
        <begin position="232"/>
        <end position="257"/>
    </location>
</feature>
<feature type="transmembrane region" description="Helical" evidence="1">
    <location>
        <begin position="32"/>
        <end position="52"/>
    </location>
</feature>